<evidence type="ECO:0000313" key="3">
    <source>
        <dbReference type="Proteomes" id="UP000251241"/>
    </source>
</evidence>
<evidence type="ECO:0000313" key="2">
    <source>
        <dbReference type="EMBL" id="SPZ92456.1"/>
    </source>
</evidence>
<dbReference type="EMBL" id="UAUU01000011">
    <property type="protein sequence ID" value="SPZ92456.1"/>
    <property type="molecule type" value="Genomic_DNA"/>
</dbReference>
<gene>
    <name evidence="2" type="ORF">NCTC11343_04504</name>
</gene>
<reference evidence="2 3" key="1">
    <citation type="submission" date="2018-06" db="EMBL/GenBank/DDBJ databases">
        <authorList>
            <consortium name="Pathogen Informatics"/>
            <person name="Doyle S."/>
        </authorList>
    </citation>
    <scope>NUCLEOTIDE SEQUENCE [LARGE SCALE GENOMIC DNA]</scope>
    <source>
        <strain evidence="2 3">NCTC11343</strain>
    </source>
</reference>
<name>A0A2X2JJY8_SPHMU</name>
<protein>
    <submittedName>
        <fullName evidence="2">Uncharacterized protein conserved in bacteria</fullName>
    </submittedName>
</protein>
<sequence>MKSLHMKKILSSLVIIFMAIMSVAQSSNDNFAGKWKTEEGFIITITYSNGKFSGLDPKGRPTLYNVRFEKNEWKGTVENHDTGQKGNCEMYLQGKKLKIVAHKGIFSKTFYWVKQ</sequence>
<proteinExistence type="predicted"/>
<dbReference type="Proteomes" id="UP000251241">
    <property type="component" value="Unassembled WGS sequence"/>
</dbReference>
<evidence type="ECO:0000256" key="1">
    <source>
        <dbReference type="SAM" id="SignalP"/>
    </source>
</evidence>
<feature type="chain" id="PRO_5016024746" evidence="1">
    <location>
        <begin position="27"/>
        <end position="115"/>
    </location>
</feature>
<accession>A0A2X2JJY8</accession>
<dbReference type="AlphaFoldDB" id="A0A2X2JJY8"/>
<keyword evidence="1" id="KW-0732">Signal</keyword>
<dbReference type="Gene3D" id="2.40.128.520">
    <property type="match status" value="1"/>
</dbReference>
<feature type="signal peptide" evidence="1">
    <location>
        <begin position="1"/>
        <end position="26"/>
    </location>
</feature>
<organism evidence="2 3">
    <name type="scientific">Sphingobacterium multivorum</name>
    <dbReference type="NCBI Taxonomy" id="28454"/>
    <lineage>
        <taxon>Bacteria</taxon>
        <taxon>Pseudomonadati</taxon>
        <taxon>Bacteroidota</taxon>
        <taxon>Sphingobacteriia</taxon>
        <taxon>Sphingobacteriales</taxon>
        <taxon>Sphingobacteriaceae</taxon>
        <taxon>Sphingobacterium</taxon>
    </lineage>
</organism>